<name>A0AA43BEV8_SPHYA</name>
<comment type="caution">
    <text evidence="1">The sequence shown here is derived from an EMBL/GenBank/DDBJ whole genome shotgun (WGS) entry which is preliminary data.</text>
</comment>
<gene>
    <name evidence="1" type="ORF">N5J77_23930</name>
</gene>
<dbReference type="AlphaFoldDB" id="A0AA43BEV8"/>
<protein>
    <submittedName>
        <fullName evidence="1">Uncharacterized protein</fullName>
    </submittedName>
</protein>
<proteinExistence type="predicted"/>
<dbReference type="Proteomes" id="UP001162318">
    <property type="component" value="Unassembled WGS sequence"/>
</dbReference>
<organism evidence="1 2">
    <name type="scientific">Sphingobium yanoikuyae</name>
    <name type="common">Sphingomonas yanoikuyae</name>
    <dbReference type="NCBI Taxonomy" id="13690"/>
    <lineage>
        <taxon>Bacteria</taxon>
        <taxon>Pseudomonadati</taxon>
        <taxon>Pseudomonadota</taxon>
        <taxon>Alphaproteobacteria</taxon>
        <taxon>Sphingomonadales</taxon>
        <taxon>Sphingomonadaceae</taxon>
        <taxon>Sphingobium</taxon>
    </lineage>
</organism>
<dbReference type="RefSeq" id="WP_279729619.1">
    <property type="nucleotide sequence ID" value="NZ_JAOCKX010000050.1"/>
</dbReference>
<sequence length="149" mass="16963">MTEEKAGVMSDKLDTLGPLMNEIGQELASLVGGDPDGVFLYVEIGDGWVSPSVFKDEGDVVRYYNPRDTNLSDMLWEAWYLEPDGPNMRWSVLEYMITGKKFHVSFRYPEEVDVEVIDSERREAALRVRFGDKPVVYPPPPKSAFELQP</sequence>
<dbReference type="EMBL" id="JAOCKX010000050">
    <property type="protein sequence ID" value="MDH2134187.1"/>
    <property type="molecule type" value="Genomic_DNA"/>
</dbReference>
<reference evidence="1" key="1">
    <citation type="submission" date="2022-09" db="EMBL/GenBank/DDBJ databases">
        <title>Intensive care unit water sources are persistently colonized with multi-drug resistant bacteria and are the site of extensive horizontal gene transfer of antibiotic resistance genes.</title>
        <authorList>
            <person name="Diorio-Toth L."/>
        </authorList>
    </citation>
    <scope>NUCLEOTIDE SEQUENCE</scope>
    <source>
        <strain evidence="1">GD03659</strain>
    </source>
</reference>
<evidence type="ECO:0000313" key="1">
    <source>
        <dbReference type="EMBL" id="MDH2134187.1"/>
    </source>
</evidence>
<accession>A0AA43BEV8</accession>
<evidence type="ECO:0000313" key="2">
    <source>
        <dbReference type="Proteomes" id="UP001162318"/>
    </source>
</evidence>